<dbReference type="EMBL" id="JBEWLZ010000004">
    <property type="protein sequence ID" value="MET1490099.1"/>
    <property type="molecule type" value="Genomic_DNA"/>
</dbReference>
<dbReference type="NCBIfam" id="TIGR00203">
    <property type="entry name" value="cydB"/>
    <property type="match status" value="1"/>
</dbReference>
<dbReference type="Pfam" id="PF02322">
    <property type="entry name" value="Cyt_bd_oxida_II"/>
    <property type="match status" value="1"/>
</dbReference>
<feature type="transmembrane region" description="Helical" evidence="7">
    <location>
        <begin position="191"/>
        <end position="210"/>
    </location>
</feature>
<evidence type="ECO:0000256" key="5">
    <source>
        <dbReference type="ARBA" id="ARBA00022989"/>
    </source>
</evidence>
<evidence type="ECO:0000256" key="1">
    <source>
        <dbReference type="ARBA" id="ARBA00004651"/>
    </source>
</evidence>
<keyword evidence="4 7" id="KW-0812">Transmembrane</keyword>
<accession>A0ABV2CQB6</accession>
<keyword evidence="6 7" id="KW-0472">Membrane</keyword>
<keyword evidence="5 7" id="KW-1133">Transmembrane helix</keyword>
<evidence type="ECO:0000256" key="4">
    <source>
        <dbReference type="ARBA" id="ARBA00022692"/>
    </source>
</evidence>
<gene>
    <name evidence="8" type="primary">cydB</name>
    <name evidence="8" type="ORF">ABVT11_09695</name>
</gene>
<dbReference type="InterPro" id="IPR003317">
    <property type="entry name" value="Cyt-d_oxidase_su2"/>
</dbReference>
<feature type="transmembrane region" description="Helical" evidence="7">
    <location>
        <begin position="222"/>
        <end position="244"/>
    </location>
</feature>
<reference evidence="8 9" key="1">
    <citation type="submission" date="2024-07" db="EMBL/GenBank/DDBJ databases">
        <title>Uliginosibacterium paludis KCTC:42655.</title>
        <authorList>
            <person name="Kim M.K."/>
        </authorList>
    </citation>
    <scope>NUCLEOTIDE SEQUENCE [LARGE SCALE GENOMIC DNA]</scope>
    <source>
        <strain evidence="8 9">KCTC 42655</strain>
    </source>
</reference>
<comment type="caution">
    <text evidence="8">The sequence shown here is derived from an EMBL/GenBank/DDBJ whole genome shotgun (WGS) entry which is preliminary data.</text>
</comment>
<evidence type="ECO:0000256" key="3">
    <source>
        <dbReference type="ARBA" id="ARBA00022475"/>
    </source>
</evidence>
<feature type="transmembrane region" description="Helical" evidence="7">
    <location>
        <begin position="256"/>
        <end position="276"/>
    </location>
</feature>
<proteinExistence type="inferred from homology"/>
<dbReference type="Proteomes" id="UP001548590">
    <property type="component" value="Unassembled WGS sequence"/>
</dbReference>
<evidence type="ECO:0000256" key="2">
    <source>
        <dbReference type="ARBA" id="ARBA00007543"/>
    </source>
</evidence>
<evidence type="ECO:0000256" key="6">
    <source>
        <dbReference type="ARBA" id="ARBA00023136"/>
    </source>
</evidence>
<organism evidence="8 9">
    <name type="scientific">Uliginosibacterium paludis</name>
    <dbReference type="NCBI Taxonomy" id="1615952"/>
    <lineage>
        <taxon>Bacteria</taxon>
        <taxon>Pseudomonadati</taxon>
        <taxon>Pseudomonadota</taxon>
        <taxon>Betaproteobacteria</taxon>
        <taxon>Rhodocyclales</taxon>
        <taxon>Zoogloeaceae</taxon>
        <taxon>Uliginosibacterium</taxon>
    </lineage>
</organism>
<comment type="similarity">
    <text evidence="2">Belongs to the cytochrome ubiquinol oxidase subunit 2 family.</text>
</comment>
<feature type="transmembrane region" description="Helical" evidence="7">
    <location>
        <begin position="296"/>
        <end position="316"/>
    </location>
</feature>
<dbReference type="RefSeq" id="WP_345923576.1">
    <property type="nucleotide sequence ID" value="NZ_JBDIVF010000001.1"/>
</dbReference>
<protein>
    <submittedName>
        <fullName evidence="8">Cytochrome d ubiquinol oxidase subunit II</fullName>
    </submittedName>
</protein>
<dbReference type="PIRSF" id="PIRSF000267">
    <property type="entry name" value="Cyt_oxidse_sub2"/>
    <property type="match status" value="1"/>
</dbReference>
<keyword evidence="3" id="KW-1003">Cell membrane</keyword>
<sequence length="333" mass="36487">MLDLPLIWAAIIALGVWMYVVLDGFDLGVGIIFPFFPDDTDRQVMMNSVAPVWDGNETWMVLGGAGLFAAFPVVYSAVFPALYLPLVLMLVGLILRGVAFEIRARSRRSRPLWDLAFSGGSILATFCQGVALGAFIQGIRVVDREFAGGPFDWLTAFSLFTGFGLLATFAMLGCGWLVFKTEGELQRRMRRLMPAFNLVLLAVIAGVSLWTPLIQPTIAERWFGPALAWLWPVPLAVLACAWGLHRALSGGAERRPYLLTLALVTLGYAGLLISIWPNLIPPTISLWEAAAPESSLRFTLVGALVILPLILAYTAWAYRVFRGKVRAGDAGYH</sequence>
<dbReference type="PANTHER" id="PTHR43141:SF4">
    <property type="entry name" value="CYTOCHROME BD2 SUBUNIT II"/>
    <property type="match status" value="1"/>
</dbReference>
<feature type="transmembrane region" description="Helical" evidence="7">
    <location>
        <begin position="156"/>
        <end position="179"/>
    </location>
</feature>
<evidence type="ECO:0000256" key="7">
    <source>
        <dbReference type="SAM" id="Phobius"/>
    </source>
</evidence>
<evidence type="ECO:0000313" key="8">
    <source>
        <dbReference type="EMBL" id="MET1490099.1"/>
    </source>
</evidence>
<feature type="transmembrane region" description="Helical" evidence="7">
    <location>
        <begin position="6"/>
        <end position="36"/>
    </location>
</feature>
<keyword evidence="9" id="KW-1185">Reference proteome</keyword>
<evidence type="ECO:0000313" key="9">
    <source>
        <dbReference type="Proteomes" id="UP001548590"/>
    </source>
</evidence>
<dbReference type="PANTHER" id="PTHR43141">
    <property type="entry name" value="CYTOCHROME BD2 SUBUNIT II"/>
    <property type="match status" value="1"/>
</dbReference>
<feature type="transmembrane region" description="Helical" evidence="7">
    <location>
        <begin position="81"/>
        <end position="100"/>
    </location>
</feature>
<name>A0ABV2CQB6_9RHOO</name>
<comment type="subcellular location">
    <subcellularLocation>
        <location evidence="1">Cell membrane</location>
        <topology evidence="1">Multi-pass membrane protein</topology>
    </subcellularLocation>
</comment>
<feature type="transmembrane region" description="Helical" evidence="7">
    <location>
        <begin position="112"/>
        <end position="136"/>
    </location>
</feature>